<dbReference type="EMBL" id="BGPR01031171">
    <property type="protein sequence ID" value="GBO04057.1"/>
    <property type="molecule type" value="Genomic_DNA"/>
</dbReference>
<dbReference type="GO" id="GO:0071897">
    <property type="term" value="P:DNA biosynthetic process"/>
    <property type="evidence" value="ECO:0007669"/>
    <property type="project" value="UniProtKB-ARBA"/>
</dbReference>
<feature type="domain" description="Reverse transcriptase" evidence="1">
    <location>
        <begin position="454"/>
        <end position="727"/>
    </location>
</feature>
<proteinExistence type="predicted"/>
<dbReference type="Gene3D" id="3.60.10.10">
    <property type="entry name" value="Endonuclease/exonuclease/phosphatase"/>
    <property type="match status" value="1"/>
</dbReference>
<dbReference type="InterPro" id="IPR043502">
    <property type="entry name" value="DNA/RNA_pol_sf"/>
</dbReference>
<dbReference type="InterPro" id="IPR000477">
    <property type="entry name" value="RT_dom"/>
</dbReference>
<comment type="caution">
    <text evidence="3">The sequence shown here is derived from an EMBL/GenBank/DDBJ whole genome shotgun (WGS) entry which is preliminary data.</text>
</comment>
<dbReference type="Pfam" id="PF14529">
    <property type="entry name" value="Exo_endo_phos_2"/>
    <property type="match status" value="1"/>
</dbReference>
<gene>
    <name evidence="3" type="primary">R1A1-elementORF2_18</name>
    <name evidence="3" type="ORF">AVEN_69516_1</name>
</gene>
<dbReference type="AlphaFoldDB" id="A0A4Y2TXH6"/>
<sequence length="1105" mass="126417">MTPDIYLLQEPYLAKGTTFGLRLGWRVVLARSGKALLAVHNPGIKMFVRHVGEHVVAADLMVGPDHITAISFYFPPSQLHPRLVRELEAVIHSISSPNILLAGDANVHSNLWGPEVPDHRRLDEGGPFIDMILQRGLYIWNNPHSIPTFETDRGSSWIDVTLSTSSLYHRKVEWTVHRTILSDHNPIVFQVKGLGQSPASPCPPRLSQRQITKVAKAAQMYFHQIEHELAEISSRNQLAEWVTKFTTFIQNAGVATIPSLLDKLEVPWWDSTLEIQRKKTRALRARFLRCRQPRERLHRRMIYKKEQAYYKYLIKSKSRACFHELCLQLTKQNPFQLPYKLVARKLRSPTLLQRVRDSHGVLTSDVPDTIRVIIHQLFPSEDITAETLEQRTIREVVSAYAESTLDPPFSAREIRAALHTLRLRKTPGMDNISVELLRSINKQCPDIMLTLLNACLQLGFFPIPWKNAKLVLIGKPDRDLTIAKNYRPICLLSVVSKLLDKLVTQRLTHLFTTNGLLHDRQHGFRAGRSCETANHSLWVEVHTAMQNKNRVCLISLDVEGAFDNVWRQSVLYQLTLARCPSNLFSLIRDYFCDRSVTYCFNDETWTFPAERGVPQGSCSGPFFWNVVLDTIFKVQLPVGCTLQAFADDIVLIVQGPTKADLENRGILAISRLIQWAAFHKMTFSLSKSVLMPITYGGRLSLLDPPCVRLQGQLLPVQKSFRYLGVWWDGGLTFTDHFNRVRRRVDLLSYRLSVVADRFFSKHTLLYLHIYRAAIEPFLLYGYGAWGHRLHLKKIKDTLNSLQRRPLLKLTRAYRTVSTVALPVLAGVLPLDLKALVVFKKFQVLTLQEVVRVDSVTFSPQDYKTRVDPTNTHPLNRWSFPYTCVLPTGNNIEIFTDGSKMDGKVGSSMVVFYHAALIDSTEHRLSDFASVFQAEIHGMDLALNFILTLQSWDTVRIFSDSLSLLKALSFDSSLDPEIWCLKEKLHTILQRRQLSLHWVPAHQGIMGNEMADCHAKTATQHPQVDWSVQKPRRLLIRELQTEMLITWQERWVLAEKGRQTADFFPQVGLKTTPLQSARHATYNRAWTISGLFLSHGFPPFGLMCLR</sequence>
<dbReference type="PROSITE" id="PS50879">
    <property type="entry name" value="RNASE_H_1"/>
    <property type="match status" value="1"/>
</dbReference>
<evidence type="ECO:0000313" key="4">
    <source>
        <dbReference type="Proteomes" id="UP000499080"/>
    </source>
</evidence>
<dbReference type="InterPro" id="IPR036691">
    <property type="entry name" value="Endo/exonu/phosph_ase_sf"/>
</dbReference>
<dbReference type="Pfam" id="PF00078">
    <property type="entry name" value="RVT_1"/>
    <property type="match status" value="1"/>
</dbReference>
<organism evidence="3 4">
    <name type="scientific">Araneus ventricosus</name>
    <name type="common">Orbweaver spider</name>
    <name type="synonym">Epeira ventricosa</name>
    <dbReference type="NCBI Taxonomy" id="182803"/>
    <lineage>
        <taxon>Eukaryota</taxon>
        <taxon>Metazoa</taxon>
        <taxon>Ecdysozoa</taxon>
        <taxon>Arthropoda</taxon>
        <taxon>Chelicerata</taxon>
        <taxon>Arachnida</taxon>
        <taxon>Araneae</taxon>
        <taxon>Araneomorphae</taxon>
        <taxon>Entelegynae</taxon>
        <taxon>Araneoidea</taxon>
        <taxon>Araneidae</taxon>
        <taxon>Araneus</taxon>
    </lineage>
</organism>
<dbReference type="GO" id="GO:0004523">
    <property type="term" value="F:RNA-DNA hybrid ribonuclease activity"/>
    <property type="evidence" value="ECO:0007669"/>
    <property type="project" value="InterPro"/>
</dbReference>
<keyword evidence="4" id="KW-1185">Reference proteome</keyword>
<dbReference type="InterPro" id="IPR002156">
    <property type="entry name" value="RNaseH_domain"/>
</dbReference>
<dbReference type="SUPFAM" id="SSF56672">
    <property type="entry name" value="DNA/RNA polymerases"/>
    <property type="match status" value="1"/>
</dbReference>
<dbReference type="PANTHER" id="PTHR19446">
    <property type="entry name" value="REVERSE TRANSCRIPTASES"/>
    <property type="match status" value="1"/>
</dbReference>
<dbReference type="Gene3D" id="3.30.420.10">
    <property type="entry name" value="Ribonuclease H-like superfamily/Ribonuclease H"/>
    <property type="match status" value="1"/>
</dbReference>
<dbReference type="GO" id="GO:0003676">
    <property type="term" value="F:nucleic acid binding"/>
    <property type="evidence" value="ECO:0007669"/>
    <property type="project" value="InterPro"/>
</dbReference>
<dbReference type="SUPFAM" id="SSF56219">
    <property type="entry name" value="DNase I-like"/>
    <property type="match status" value="1"/>
</dbReference>
<dbReference type="CDD" id="cd01650">
    <property type="entry name" value="RT_nLTR_like"/>
    <property type="match status" value="1"/>
</dbReference>
<reference evidence="3 4" key="1">
    <citation type="journal article" date="2019" name="Sci. Rep.">
        <title>Orb-weaving spider Araneus ventricosus genome elucidates the spidroin gene catalogue.</title>
        <authorList>
            <person name="Kono N."/>
            <person name="Nakamura H."/>
            <person name="Ohtoshi R."/>
            <person name="Moran D.A.P."/>
            <person name="Shinohara A."/>
            <person name="Yoshida Y."/>
            <person name="Fujiwara M."/>
            <person name="Mori M."/>
            <person name="Tomita M."/>
            <person name="Arakawa K."/>
        </authorList>
    </citation>
    <scope>NUCLEOTIDE SEQUENCE [LARGE SCALE GENOMIC DNA]</scope>
</reference>
<dbReference type="CDD" id="cd09276">
    <property type="entry name" value="Rnase_HI_RT_non_LTR"/>
    <property type="match status" value="1"/>
</dbReference>
<evidence type="ECO:0008006" key="5">
    <source>
        <dbReference type="Google" id="ProtNLM"/>
    </source>
</evidence>
<dbReference type="InterPro" id="IPR036397">
    <property type="entry name" value="RNaseH_sf"/>
</dbReference>
<dbReference type="OrthoDB" id="2752996at2759"/>
<dbReference type="Pfam" id="PF00075">
    <property type="entry name" value="RNase_H"/>
    <property type="match status" value="1"/>
</dbReference>
<dbReference type="InterPro" id="IPR012337">
    <property type="entry name" value="RNaseH-like_sf"/>
</dbReference>
<dbReference type="SUPFAM" id="SSF53098">
    <property type="entry name" value="Ribonuclease H-like"/>
    <property type="match status" value="1"/>
</dbReference>
<dbReference type="PROSITE" id="PS50878">
    <property type="entry name" value="RT_POL"/>
    <property type="match status" value="1"/>
</dbReference>
<feature type="domain" description="RNase H type-1" evidence="2">
    <location>
        <begin position="887"/>
        <end position="1019"/>
    </location>
</feature>
<dbReference type="Proteomes" id="UP000499080">
    <property type="component" value="Unassembled WGS sequence"/>
</dbReference>
<dbReference type="GO" id="GO:0042575">
    <property type="term" value="C:DNA polymerase complex"/>
    <property type="evidence" value="ECO:0007669"/>
    <property type="project" value="UniProtKB-ARBA"/>
</dbReference>
<accession>A0A4Y2TXH6</accession>
<evidence type="ECO:0000259" key="1">
    <source>
        <dbReference type="PROSITE" id="PS50878"/>
    </source>
</evidence>
<evidence type="ECO:0000259" key="2">
    <source>
        <dbReference type="PROSITE" id="PS50879"/>
    </source>
</evidence>
<evidence type="ECO:0000313" key="3">
    <source>
        <dbReference type="EMBL" id="GBO04057.1"/>
    </source>
</evidence>
<name>A0A4Y2TXH6_ARAVE</name>
<protein>
    <recommendedName>
        <fullName evidence="5">Retrovirus-related Pol polyprotein from type-1 retrotransposable element R1</fullName>
    </recommendedName>
</protein>
<dbReference type="InterPro" id="IPR005135">
    <property type="entry name" value="Endo/exonuclease/phosphatase"/>
</dbReference>